<evidence type="ECO:0000313" key="3">
    <source>
        <dbReference type="EMBL" id="GAO19347.1"/>
    </source>
</evidence>
<reference evidence="4" key="1">
    <citation type="journal article" date="2016" name="Genome Announc.">
        <title>Genome sequence of Ustilaginoidea virens IPU010, a rice pathogenic fungus causing false smut.</title>
        <authorList>
            <person name="Kumagai T."/>
            <person name="Ishii T."/>
            <person name="Terai G."/>
            <person name="Umemura M."/>
            <person name="Machida M."/>
            <person name="Asai K."/>
        </authorList>
    </citation>
    <scope>NUCLEOTIDE SEQUENCE [LARGE SCALE GENOMIC DNA]</scope>
    <source>
        <strain evidence="4">IPU010</strain>
    </source>
</reference>
<proteinExistence type="predicted"/>
<keyword evidence="2" id="KW-0732">Signal</keyword>
<dbReference type="AlphaFoldDB" id="A0A1B5L6V9"/>
<name>A0A1B5L6V9_USTVR</name>
<organism evidence="3 4">
    <name type="scientific">Ustilaginoidea virens</name>
    <name type="common">Rice false smut fungus</name>
    <name type="synonym">Villosiclava virens</name>
    <dbReference type="NCBI Taxonomy" id="1159556"/>
    <lineage>
        <taxon>Eukaryota</taxon>
        <taxon>Fungi</taxon>
        <taxon>Dikarya</taxon>
        <taxon>Ascomycota</taxon>
        <taxon>Pezizomycotina</taxon>
        <taxon>Sordariomycetes</taxon>
        <taxon>Hypocreomycetidae</taxon>
        <taxon>Hypocreales</taxon>
        <taxon>Clavicipitaceae</taxon>
        <taxon>Ustilaginoidea</taxon>
    </lineage>
</organism>
<gene>
    <name evidence="3" type="ORF">UVI_02043780</name>
</gene>
<feature type="chain" id="PRO_5012633555" evidence="2">
    <location>
        <begin position="16"/>
        <end position="250"/>
    </location>
</feature>
<feature type="signal peptide" evidence="2">
    <location>
        <begin position="1"/>
        <end position="15"/>
    </location>
</feature>
<evidence type="ECO:0000256" key="1">
    <source>
        <dbReference type="SAM" id="MobiDB-lite"/>
    </source>
</evidence>
<feature type="region of interest" description="Disordered" evidence="1">
    <location>
        <begin position="19"/>
        <end position="47"/>
    </location>
</feature>
<dbReference type="Proteomes" id="UP000054053">
    <property type="component" value="Unassembled WGS sequence"/>
</dbReference>
<protein>
    <submittedName>
        <fullName evidence="3">Uncharacterized protein</fullName>
    </submittedName>
</protein>
<accession>A0A1B5L6V9</accession>
<dbReference type="EMBL" id="BBTG02000026">
    <property type="protein sequence ID" value="GAO19347.1"/>
    <property type="molecule type" value="Genomic_DNA"/>
</dbReference>
<sequence length="250" mass="28024">MRASSLLWLVAAAAAAPTDHVEEDVSPGGLESRAPDNDNDSGVDGMYPGKDGGTITCETLSWKVHTLARVCADVLNPECQRSWLNKDGYVPNERHHVEAACKYIFDGLPFPTEGLGCTYYNDKDITRSHPGLVAFKEAVCAHTDFLYLPVNIRNKCWTISTNIYARNLPRLRCRMEQFYRQKSPFAIYQNPPGYVSPYPAVWDNLYGQQLKQTPCLGGFKSFGFAQFGDLGFEENLVRCSNKPIRPMLET</sequence>
<evidence type="ECO:0000313" key="4">
    <source>
        <dbReference type="Proteomes" id="UP000054053"/>
    </source>
</evidence>
<comment type="caution">
    <text evidence="3">The sequence shown here is derived from an EMBL/GenBank/DDBJ whole genome shotgun (WGS) entry which is preliminary data.</text>
</comment>
<evidence type="ECO:0000256" key="2">
    <source>
        <dbReference type="SAM" id="SignalP"/>
    </source>
</evidence>